<protein>
    <recommendedName>
        <fullName evidence="3">RNA-binding protein</fullName>
    </recommendedName>
</protein>
<gene>
    <name evidence="1" type="ORF">SAMN02910350_00331</name>
</gene>
<dbReference type="AlphaFoldDB" id="A0A1G5RRX2"/>
<sequence length="88" mass="10221">MDLMLATSKAGHDRNQVYVIIEENNDFYMIANGTTKPVAKPKKKKKIHLQLIKNIPSEVLDEIQDKEALDDITIKRILKVYNRRNQDV</sequence>
<evidence type="ECO:0000313" key="2">
    <source>
        <dbReference type="Proteomes" id="UP000199428"/>
    </source>
</evidence>
<reference evidence="1 2" key="1">
    <citation type="submission" date="2016-10" db="EMBL/GenBank/DDBJ databases">
        <authorList>
            <person name="de Groot N.N."/>
        </authorList>
    </citation>
    <scope>NUCLEOTIDE SEQUENCE [LARGE SCALE GENOMIC DNA]</scope>
    <source>
        <strain evidence="1 2">DSM 10317</strain>
    </source>
</reference>
<accession>A0A1G5RRX2</accession>
<dbReference type="RefSeq" id="WP_090160771.1">
    <property type="nucleotide sequence ID" value="NZ_FMWK01000001.1"/>
</dbReference>
<evidence type="ECO:0008006" key="3">
    <source>
        <dbReference type="Google" id="ProtNLM"/>
    </source>
</evidence>
<organism evidence="1 2">
    <name type="scientific">Pseudobutyrivibrio xylanivorans</name>
    <dbReference type="NCBI Taxonomy" id="185007"/>
    <lineage>
        <taxon>Bacteria</taxon>
        <taxon>Bacillati</taxon>
        <taxon>Bacillota</taxon>
        <taxon>Clostridia</taxon>
        <taxon>Lachnospirales</taxon>
        <taxon>Lachnospiraceae</taxon>
        <taxon>Pseudobutyrivibrio</taxon>
    </lineage>
</organism>
<dbReference type="EMBL" id="FMWK01000001">
    <property type="protein sequence ID" value="SCZ76598.1"/>
    <property type="molecule type" value="Genomic_DNA"/>
</dbReference>
<evidence type="ECO:0000313" key="1">
    <source>
        <dbReference type="EMBL" id="SCZ76598.1"/>
    </source>
</evidence>
<name>A0A1G5RRX2_PSEXY</name>
<proteinExistence type="predicted"/>
<dbReference type="Proteomes" id="UP000199428">
    <property type="component" value="Unassembled WGS sequence"/>
</dbReference>